<organism evidence="2 3">
    <name type="scientific">Massilia timonae CCUG 45783</name>
    <dbReference type="NCBI Taxonomy" id="883126"/>
    <lineage>
        <taxon>Bacteria</taxon>
        <taxon>Pseudomonadati</taxon>
        <taxon>Pseudomonadota</taxon>
        <taxon>Betaproteobacteria</taxon>
        <taxon>Burkholderiales</taxon>
        <taxon>Oxalobacteraceae</taxon>
        <taxon>Telluria group</taxon>
        <taxon>Massilia</taxon>
    </lineage>
</organism>
<feature type="domain" description="DUF4214" evidence="1">
    <location>
        <begin position="46"/>
        <end position="109"/>
    </location>
</feature>
<dbReference type="AlphaFoldDB" id="K9DCT6"/>
<evidence type="ECO:0000313" key="2">
    <source>
        <dbReference type="EMBL" id="EKU81081.1"/>
    </source>
</evidence>
<dbReference type="PROSITE" id="PS00330">
    <property type="entry name" value="HEMOLYSIN_CALCIUM"/>
    <property type="match status" value="1"/>
</dbReference>
<keyword evidence="3" id="KW-1185">Reference proteome</keyword>
<dbReference type="eggNOG" id="COG2931">
    <property type="taxonomic scope" value="Bacteria"/>
</dbReference>
<dbReference type="Proteomes" id="UP000009874">
    <property type="component" value="Unassembled WGS sequence"/>
</dbReference>
<dbReference type="InterPro" id="IPR011049">
    <property type="entry name" value="Serralysin-like_metalloprot_C"/>
</dbReference>
<evidence type="ECO:0000313" key="3">
    <source>
        <dbReference type="Proteomes" id="UP000009874"/>
    </source>
</evidence>
<dbReference type="GO" id="GO:0005509">
    <property type="term" value="F:calcium ion binding"/>
    <property type="evidence" value="ECO:0007669"/>
    <property type="project" value="InterPro"/>
</dbReference>
<dbReference type="InterPro" id="IPR038255">
    <property type="entry name" value="PBS_linker_sf"/>
</dbReference>
<dbReference type="PATRIC" id="fig|883126.3.peg.3737"/>
<dbReference type="SUPFAM" id="SSF51120">
    <property type="entry name" value="beta-Roll"/>
    <property type="match status" value="1"/>
</dbReference>
<reference evidence="2 3" key="1">
    <citation type="submission" date="2012-09" db="EMBL/GenBank/DDBJ databases">
        <title>The Genome Sequence of Massilia timonae CCUG 45783.</title>
        <authorList>
            <consortium name="The Broad Institute Genome Sequencing Platform"/>
            <person name="Earl A."/>
            <person name="Ward D."/>
            <person name="Feldgarden M."/>
            <person name="Gevers D."/>
            <person name="Huys G."/>
            <person name="Walker B."/>
            <person name="Young S.K."/>
            <person name="Zeng Q."/>
            <person name="Gargeya S."/>
            <person name="Fitzgerald M."/>
            <person name="Haas B."/>
            <person name="Abouelleil A."/>
            <person name="Alvarado L."/>
            <person name="Arachchi H.M."/>
            <person name="Berlin A.M."/>
            <person name="Chapman S.B."/>
            <person name="Goldberg J."/>
            <person name="Griggs A."/>
            <person name="Gujja S."/>
            <person name="Hansen M."/>
            <person name="Howarth C."/>
            <person name="Imamovic A."/>
            <person name="Larimer J."/>
            <person name="McCowen C."/>
            <person name="Montmayeur A."/>
            <person name="Murphy C."/>
            <person name="Neiman D."/>
            <person name="Pearson M."/>
            <person name="Priest M."/>
            <person name="Roberts A."/>
            <person name="Saif S."/>
            <person name="Shea T."/>
            <person name="Sisk P."/>
            <person name="Sykes S."/>
            <person name="Wortman J."/>
            <person name="Nusbaum C."/>
            <person name="Birren B."/>
        </authorList>
    </citation>
    <scope>NUCLEOTIDE SEQUENCE [LARGE SCALE GENOMIC DNA]</scope>
    <source>
        <strain evidence="2 3">CCUG 45783</strain>
    </source>
</reference>
<comment type="caution">
    <text evidence="2">The sequence shown here is derived from an EMBL/GenBank/DDBJ whole genome shotgun (WGS) entry which is preliminary data.</text>
</comment>
<protein>
    <recommendedName>
        <fullName evidence="1">DUF4214 domain-containing protein</fullName>
    </recommendedName>
</protein>
<dbReference type="Pfam" id="PF13946">
    <property type="entry name" value="DUF4214"/>
    <property type="match status" value="1"/>
</dbReference>
<gene>
    <name evidence="2" type="ORF">HMPREF9710_03711</name>
</gene>
<dbReference type="InterPro" id="IPR025282">
    <property type="entry name" value="DUF4214"/>
</dbReference>
<proteinExistence type="predicted"/>
<dbReference type="OrthoDB" id="8749115at2"/>
<dbReference type="InterPro" id="IPR001343">
    <property type="entry name" value="Hemolysn_Ca-bd"/>
</dbReference>
<dbReference type="InterPro" id="IPR018511">
    <property type="entry name" value="Hemolysin-typ_Ca-bd_CS"/>
</dbReference>
<name>K9DCT6_9BURK</name>
<accession>K9DCT6</accession>
<dbReference type="Gene3D" id="2.150.10.10">
    <property type="entry name" value="Serralysin-like metalloprotease, C-terminal"/>
    <property type="match status" value="1"/>
</dbReference>
<sequence>MNELTSHASAVHAFYLAFLGRPADPDGLAYWSARLAANESDLGAIAASFAHSEEAQDRFGDDTPAERIAEIYQQLFSRAPDAGGLAFWSDAIGAGHVSLADVAITILDAAQGTDADLVELRKQAAVDFTAQVAESGSNYAGDAALEAAGVLMRAVTLGASQDDIDQLVQATVAFTDIASSNPKVVEAIATGTTLLALFDTERGAADPVTLAQALADMAKAAADDPSALAALQRHGGMAKVLDKLPARASLQDVVDAVAKGGLDAVIDIVDPPRPTPPAPTPPVGVTLKFAGVDHDANDRAPDDNVTNAEVADVRFSFTGTPATGQKFQYRLDTEADWTDIAPVGKTITVTDVDLTASPAGTNVQVRLVNADGAAVTAIDQDIVHDATPPTERLAFLRIEGQYDGAVITTKETVDVSFSVDQRDDSILQWRMTGSDAWIDVEDDAGAGTVTLKGIDLTQNDPTIEVRAIDAAGNIGETAEVRIDGPGGIDIGLGMRWVRLNSPFDGEITLESAAGSFVVESNHASKGAVAGVSVQILEQQTLMQGTLTVTSAQGETMTTGDNYIYTFGSAAGEKLTGNMLWGFGGDDTLTGTSDSYNLLSGGAGNDTIYANGGEDTISGGLGADTIILTADGIPALFMYNVGEALSGVFASGDSIAELDRITNAEAGDIFFASYIDPEVAVVSDTFLTTGELNQAALVRGDIVADAFVANTGGEAWMMQWTDEVGINSVVFTNFAGGTPGLDLQFGTLDLVDLDAGAEGERIGLVGVADGAGFGG</sequence>
<dbReference type="EMBL" id="AGZI01000046">
    <property type="protein sequence ID" value="EKU81081.1"/>
    <property type="molecule type" value="Genomic_DNA"/>
</dbReference>
<evidence type="ECO:0000259" key="1">
    <source>
        <dbReference type="Pfam" id="PF13946"/>
    </source>
</evidence>
<dbReference type="HOGENOM" id="CLU_361242_0_0_4"/>
<dbReference type="RefSeq" id="WP_005668871.1">
    <property type="nucleotide sequence ID" value="NZ_JH992924.1"/>
</dbReference>
<dbReference type="Pfam" id="PF00353">
    <property type="entry name" value="HemolysinCabind"/>
    <property type="match status" value="2"/>
</dbReference>
<dbReference type="Gene3D" id="1.10.3130.20">
    <property type="entry name" value="Phycobilisome linker domain"/>
    <property type="match status" value="1"/>
</dbReference>